<dbReference type="EMBL" id="MCFA01000050">
    <property type="protein sequence ID" value="ORY12492.1"/>
    <property type="molecule type" value="Genomic_DNA"/>
</dbReference>
<dbReference type="PANTHER" id="PTHR43452">
    <property type="entry name" value="PYRUVATE DECARBOXYLASE"/>
    <property type="match status" value="1"/>
</dbReference>
<comment type="catalytic activity">
    <reaction evidence="1">
        <text>a 2-oxocarboxylate + H(+) = an aldehyde + CO2</text>
        <dbReference type="Rhea" id="RHEA:11628"/>
        <dbReference type="ChEBI" id="CHEBI:15378"/>
        <dbReference type="ChEBI" id="CHEBI:16526"/>
        <dbReference type="ChEBI" id="CHEBI:17478"/>
        <dbReference type="ChEBI" id="CHEBI:35179"/>
        <dbReference type="EC" id="4.1.1.1"/>
    </reaction>
</comment>
<dbReference type="GO" id="GO:0030976">
    <property type="term" value="F:thiamine pyrophosphate binding"/>
    <property type="evidence" value="ECO:0007669"/>
    <property type="project" value="InterPro"/>
</dbReference>
<evidence type="ECO:0000256" key="2">
    <source>
        <dbReference type="ARBA" id="ARBA00001964"/>
    </source>
</evidence>
<evidence type="ECO:0000256" key="8">
    <source>
        <dbReference type="ARBA" id="ARBA00022842"/>
    </source>
</evidence>
<dbReference type="GO" id="GO:0000287">
    <property type="term" value="F:magnesium ion binding"/>
    <property type="evidence" value="ECO:0007669"/>
    <property type="project" value="InterPro"/>
</dbReference>
<feature type="domain" description="Thiamine pyrophosphate enzyme TPP-binding" evidence="14">
    <location>
        <begin position="418"/>
        <end position="524"/>
    </location>
</feature>
<evidence type="ECO:0000313" key="17">
    <source>
        <dbReference type="Proteomes" id="UP000193144"/>
    </source>
</evidence>
<comment type="caution">
    <text evidence="16">The sequence shown here is derived from an EMBL/GenBank/DDBJ whole genome shotgun (WGS) entry which is preliminary data.</text>
</comment>
<evidence type="ECO:0000256" key="9">
    <source>
        <dbReference type="ARBA" id="ARBA00023052"/>
    </source>
</evidence>
<dbReference type="InterPro" id="IPR012000">
    <property type="entry name" value="Thiamin_PyroP_enz_cen_dom"/>
</dbReference>
<dbReference type="InterPro" id="IPR011766">
    <property type="entry name" value="TPP_enzyme_TPP-bd"/>
</dbReference>
<evidence type="ECO:0000259" key="14">
    <source>
        <dbReference type="Pfam" id="PF02775"/>
    </source>
</evidence>
<comment type="cofactor">
    <cofactor evidence="2">
        <name>thiamine diphosphate</name>
        <dbReference type="ChEBI" id="CHEBI:58937"/>
    </cofactor>
</comment>
<dbReference type="Gene3D" id="3.40.50.1220">
    <property type="entry name" value="TPP-binding domain"/>
    <property type="match status" value="1"/>
</dbReference>
<dbReference type="SUPFAM" id="SSF52467">
    <property type="entry name" value="DHS-like NAD/FAD-binding domain"/>
    <property type="match status" value="1"/>
</dbReference>
<proteinExistence type="inferred from homology"/>
<dbReference type="PIRSF" id="PIRSF036565">
    <property type="entry name" value="Pyruvt_ip_decrb"/>
    <property type="match status" value="1"/>
</dbReference>
<keyword evidence="10" id="KW-0456">Lyase</keyword>
<dbReference type="InterPro" id="IPR047214">
    <property type="entry name" value="TPP_PDC_IPDC"/>
</dbReference>
<dbReference type="GO" id="GO:0004737">
    <property type="term" value="F:pyruvate decarboxylase activity"/>
    <property type="evidence" value="ECO:0007669"/>
    <property type="project" value="UniProtKB-EC"/>
</dbReference>
<dbReference type="FunFam" id="3.40.50.970:FF:000024">
    <property type="entry name" value="Pyruvate decarboxylase isozyme"/>
    <property type="match status" value="1"/>
</dbReference>
<evidence type="ECO:0000256" key="7">
    <source>
        <dbReference type="ARBA" id="ARBA00022793"/>
    </source>
</evidence>
<name>A0A1Y1ZQG6_9PLEO</name>
<comment type="cofactor">
    <cofactor evidence="11">
        <name>Mg(2+)</name>
        <dbReference type="ChEBI" id="CHEBI:18420"/>
    </cofactor>
    <text evidence="11">Binds 1 Mg(2+) per subunit.</text>
</comment>
<evidence type="ECO:0000256" key="6">
    <source>
        <dbReference type="ARBA" id="ARBA00022723"/>
    </source>
</evidence>
<dbReference type="InterPro" id="IPR029061">
    <property type="entry name" value="THDP-binding"/>
</dbReference>
<dbReference type="Pfam" id="PF00205">
    <property type="entry name" value="TPP_enzyme_M"/>
    <property type="match status" value="1"/>
</dbReference>
<evidence type="ECO:0000256" key="1">
    <source>
        <dbReference type="ARBA" id="ARBA00001041"/>
    </source>
</evidence>
<reference evidence="16 17" key="1">
    <citation type="submission" date="2016-07" db="EMBL/GenBank/DDBJ databases">
        <title>Pervasive Adenine N6-methylation of Active Genes in Fungi.</title>
        <authorList>
            <consortium name="DOE Joint Genome Institute"/>
            <person name="Mondo S.J."/>
            <person name="Dannebaum R.O."/>
            <person name="Kuo R.C."/>
            <person name="Labutti K."/>
            <person name="Haridas S."/>
            <person name="Kuo A."/>
            <person name="Salamov A."/>
            <person name="Ahrendt S.R."/>
            <person name="Lipzen A."/>
            <person name="Sullivan W."/>
            <person name="Andreopoulos W.B."/>
            <person name="Clum A."/>
            <person name="Lindquist E."/>
            <person name="Daum C."/>
            <person name="Ramamoorthy G.K."/>
            <person name="Gryganskyi A."/>
            <person name="Culley D."/>
            <person name="Magnuson J.K."/>
            <person name="James T.Y."/>
            <person name="O'Malley M.A."/>
            <person name="Stajich J.E."/>
            <person name="Spatafora J.W."/>
            <person name="Visel A."/>
            <person name="Grigoriev I.V."/>
        </authorList>
    </citation>
    <scope>NUCLEOTIDE SEQUENCE [LARGE SCALE GENOMIC DNA]</scope>
    <source>
        <strain evidence="16 17">CBS 115471</strain>
    </source>
</reference>
<dbReference type="SUPFAM" id="SSF52518">
    <property type="entry name" value="Thiamin diphosphate-binding fold (THDP-binding)"/>
    <property type="match status" value="2"/>
</dbReference>
<dbReference type="AlphaFoldDB" id="A0A1Y1ZQG6"/>
<evidence type="ECO:0000256" key="12">
    <source>
        <dbReference type="RuleBase" id="RU362132"/>
    </source>
</evidence>
<comment type="similarity">
    <text evidence="3 12">Belongs to the TPP enzyme family.</text>
</comment>
<dbReference type="GO" id="GO:0005829">
    <property type="term" value="C:cytosol"/>
    <property type="evidence" value="ECO:0007669"/>
    <property type="project" value="TreeGrafter"/>
</dbReference>
<dbReference type="FunFam" id="3.40.50.970:FF:000019">
    <property type="entry name" value="Pyruvate decarboxylase isozyme"/>
    <property type="match status" value="1"/>
</dbReference>
<feature type="binding site" evidence="11">
    <location>
        <position position="488"/>
    </location>
    <ligand>
        <name>Mg(2+)</name>
        <dbReference type="ChEBI" id="CHEBI:18420"/>
    </ligand>
</feature>
<accession>A0A1Y1ZQG6</accession>
<dbReference type="Proteomes" id="UP000193144">
    <property type="component" value="Unassembled WGS sequence"/>
</dbReference>
<feature type="binding site" evidence="11">
    <location>
        <position position="515"/>
    </location>
    <ligand>
        <name>Mg(2+)</name>
        <dbReference type="ChEBI" id="CHEBI:18420"/>
    </ligand>
</feature>
<feature type="binding site" evidence="11">
    <location>
        <position position="517"/>
    </location>
    <ligand>
        <name>Mg(2+)</name>
        <dbReference type="ChEBI" id="CHEBI:18420"/>
    </ligand>
</feature>
<dbReference type="Pfam" id="PF02776">
    <property type="entry name" value="TPP_enzyme_N"/>
    <property type="match status" value="1"/>
</dbReference>
<evidence type="ECO:0000256" key="4">
    <source>
        <dbReference type="ARBA" id="ARBA00013202"/>
    </source>
</evidence>
<dbReference type="Gene3D" id="3.40.50.970">
    <property type="match status" value="2"/>
</dbReference>
<sequence length="635" mass="69717">MSKITLGRYMWERIHQVGVDTIFGVPGDFNLQFLDSIYEVKGLKWVGNQNELNAAYASDGYSRVKGVPGVFVTTHGVGELSALNGVAGAMSERVKMIHVVGQTTRAMQSNHMMIHHSIGTKPDHQQYNNASRGLRYAAAELWDVKNAPAEIDRVIRECFLKSGPVYIFMPLDLSAEEVSADLLRTPINIAPEVDTNAQNAAVKAIMDSLAVSKNPAILIDALAHRFDAVSETRELVSRLRVPFYSANMGKGVVDETDEMYVGVYNGEISAPGVAAACKSSDLVMTIGYLPADTNSGGFSRKLETQKTIAINPFEVVVKGELFPGTNIKPLLAALVFALSDESTEKQAFCEEYKQHREQIANISSNLTKPTLPPPREPLDASAKHLTQSWLWPRVSSFLRPGDVLIGETGTTVFGLCDISFPRNTRFLAQIYYGSIGYATAAALGAEIARVEVESAKAGKSNGSAINGNINREKSNDEKGGRTILITGDGSMALTIQEIGTMIKSGIKPLVFVINNEGYTVERMIWGAQQSYNDIVPTKYSHLLPLFMHPSPEKSFHIAKTKAELSAIFEKEELKNPETLQLVEIVVDKMDTAWRLGSQLAWRGERAREYLTKEGFVDTYGGWGLESVPSEDVKWS</sequence>
<evidence type="ECO:0000259" key="15">
    <source>
        <dbReference type="Pfam" id="PF02776"/>
    </source>
</evidence>
<keyword evidence="6 11" id="KW-0479">Metal-binding</keyword>
<feature type="domain" description="Thiamine pyrophosphate enzyme N-terminal TPP-binding" evidence="15">
    <location>
        <begin position="5"/>
        <end position="113"/>
    </location>
</feature>
<evidence type="ECO:0000313" key="16">
    <source>
        <dbReference type="EMBL" id="ORY12492.1"/>
    </source>
</evidence>
<protein>
    <recommendedName>
        <fullName evidence="5">Pyruvate decarboxylase</fullName>
        <ecNumber evidence="4">4.1.1.1</ecNumber>
    </recommendedName>
</protein>
<dbReference type="InterPro" id="IPR047213">
    <property type="entry name" value="TPP_PYR_PDC_IPDC-like"/>
</dbReference>
<evidence type="ECO:0000256" key="11">
    <source>
        <dbReference type="PIRSR" id="PIRSR036565-2"/>
    </source>
</evidence>
<keyword evidence="9 12" id="KW-0786">Thiamine pyrophosphate</keyword>
<evidence type="ECO:0000256" key="10">
    <source>
        <dbReference type="ARBA" id="ARBA00023239"/>
    </source>
</evidence>
<dbReference type="GO" id="GO:0005634">
    <property type="term" value="C:nucleus"/>
    <property type="evidence" value="ECO:0007669"/>
    <property type="project" value="TreeGrafter"/>
</dbReference>
<dbReference type="EC" id="4.1.1.1" evidence="4"/>
<dbReference type="OrthoDB" id="308383at2759"/>
<dbReference type="GO" id="GO:0000949">
    <property type="term" value="P:aromatic amino acid family catabolic process to alcohol via Ehrlich pathway"/>
    <property type="evidence" value="ECO:0007669"/>
    <property type="project" value="TreeGrafter"/>
</dbReference>
<evidence type="ECO:0000256" key="3">
    <source>
        <dbReference type="ARBA" id="ARBA00007812"/>
    </source>
</evidence>
<dbReference type="CDD" id="cd07038">
    <property type="entry name" value="TPP_PYR_PDC_IPDC_like"/>
    <property type="match status" value="1"/>
</dbReference>
<dbReference type="InterPro" id="IPR029035">
    <property type="entry name" value="DHS-like_NAD/FAD-binding_dom"/>
</dbReference>
<dbReference type="CDD" id="cd02005">
    <property type="entry name" value="TPP_PDC_IPDC"/>
    <property type="match status" value="1"/>
</dbReference>
<dbReference type="InterPro" id="IPR012110">
    <property type="entry name" value="PDC/IPDC-like"/>
</dbReference>
<feature type="domain" description="Thiamine pyrophosphate enzyme central" evidence="13">
    <location>
        <begin position="202"/>
        <end position="312"/>
    </location>
</feature>
<keyword evidence="17" id="KW-1185">Reference proteome</keyword>
<evidence type="ECO:0000259" key="13">
    <source>
        <dbReference type="Pfam" id="PF00205"/>
    </source>
</evidence>
<dbReference type="PANTHER" id="PTHR43452:SF30">
    <property type="entry name" value="PYRUVATE DECARBOXYLASE ISOZYME 1-RELATED"/>
    <property type="match status" value="1"/>
</dbReference>
<organism evidence="16 17">
    <name type="scientific">Clohesyomyces aquaticus</name>
    <dbReference type="NCBI Taxonomy" id="1231657"/>
    <lineage>
        <taxon>Eukaryota</taxon>
        <taxon>Fungi</taxon>
        <taxon>Dikarya</taxon>
        <taxon>Ascomycota</taxon>
        <taxon>Pezizomycotina</taxon>
        <taxon>Dothideomycetes</taxon>
        <taxon>Pleosporomycetidae</taxon>
        <taxon>Pleosporales</taxon>
        <taxon>Lindgomycetaceae</taxon>
        <taxon>Clohesyomyces</taxon>
    </lineage>
</organism>
<dbReference type="Pfam" id="PF02775">
    <property type="entry name" value="TPP_enzyme_C"/>
    <property type="match status" value="1"/>
</dbReference>
<gene>
    <name evidence="16" type="ORF">BCR34DRAFT_663738</name>
</gene>
<dbReference type="STRING" id="1231657.A0A1Y1ZQG6"/>
<dbReference type="InterPro" id="IPR012001">
    <property type="entry name" value="Thiamin_PyroP_enz_TPP-bd_dom"/>
</dbReference>
<keyword evidence="7" id="KW-0210">Decarboxylase</keyword>
<keyword evidence="16" id="KW-0670">Pyruvate</keyword>
<keyword evidence="8 11" id="KW-0460">Magnesium</keyword>
<evidence type="ECO:0000256" key="5">
    <source>
        <dbReference type="ARBA" id="ARBA00014422"/>
    </source>
</evidence>